<dbReference type="RefSeq" id="YP_009617564.1">
    <property type="nucleotide sequence ID" value="NC_042060.1"/>
</dbReference>
<evidence type="ECO:0000256" key="1">
    <source>
        <dbReference type="SAM" id="Phobius"/>
    </source>
</evidence>
<feature type="transmembrane region" description="Helical" evidence="1">
    <location>
        <begin position="23"/>
        <end position="47"/>
    </location>
</feature>
<dbReference type="KEGG" id="vg:40094103"/>
<accession>I7DP07</accession>
<keyword evidence="3" id="KW-1185">Reference proteome</keyword>
<dbReference type="Proteomes" id="UP000232534">
    <property type="component" value="Segment"/>
</dbReference>
<keyword evidence="1" id="KW-1133">Transmembrane helix</keyword>
<dbReference type="EMBL" id="JX233784">
    <property type="protein sequence ID" value="AFO71083.1"/>
    <property type="molecule type" value="Genomic_DNA"/>
</dbReference>
<sequence length="158" mass="18430">MDKTSSCGRVIHSLTNRNFNLQWYLGGHMSFIIAICLAVMVIGIFTIGSKVRALWYLINGKTLNEHKKWRADFNEVIQWLHEGAFFTKSGLFKDQAISIRLCELSRSKKLFPMLRRSKFEVITAKVFREITGEPSEYNYYLKFNKAYIGFYNANPEIQ</sequence>
<keyword evidence="1" id="KW-0472">Membrane</keyword>
<name>I7DP07_9CAUD</name>
<organism evidence="2 3">
    <name type="scientific">Pseudomonas phage PA7</name>
    <dbReference type="NCBI Taxonomy" id="347330"/>
    <lineage>
        <taxon>Viruses</taxon>
        <taxon>Duplodnaviria</taxon>
        <taxon>Heunggongvirae</taxon>
        <taxon>Uroviricota</taxon>
        <taxon>Caudoviricetes</taxon>
        <taxon>Chimalliviridae</taxon>
        <taxon>Phikzvirus</taxon>
        <taxon>Phikzvirus PA7</taxon>
    </lineage>
</organism>
<evidence type="ECO:0000313" key="3">
    <source>
        <dbReference type="Proteomes" id="UP000232534"/>
    </source>
</evidence>
<protein>
    <submittedName>
        <fullName evidence="2">Uncharacterized protein</fullName>
    </submittedName>
</protein>
<keyword evidence="1" id="KW-0812">Transmembrane</keyword>
<dbReference type="GeneID" id="40094103"/>
<evidence type="ECO:0000313" key="2">
    <source>
        <dbReference type="EMBL" id="AFO71083.1"/>
    </source>
</evidence>
<proteinExistence type="predicted"/>
<reference evidence="2 3" key="1">
    <citation type="submission" date="2012-06" db="EMBL/GenBank/DDBJ databases">
        <authorList>
            <person name="Kim M.S."/>
            <person name="Cha K.E."/>
            <person name="Kim Y.D."/>
            <person name="Myung H."/>
        </authorList>
    </citation>
    <scope>NUCLEOTIDE SEQUENCE [LARGE SCALE GENOMIC DNA]</scope>
</reference>